<dbReference type="PANTHER" id="PTHR47802">
    <property type="entry name" value="GLYOXALASE FAMILY PROTEIN, EXPRESSED"/>
    <property type="match status" value="1"/>
</dbReference>
<dbReference type="InterPro" id="IPR037523">
    <property type="entry name" value="VOC_core"/>
</dbReference>
<dbReference type="PANTHER" id="PTHR47802:SF1">
    <property type="entry name" value="GLYOXALASE FAMILY PROTEIN, EXPRESSED"/>
    <property type="match status" value="1"/>
</dbReference>
<dbReference type="Pfam" id="PF00903">
    <property type="entry name" value="Glyoxalase"/>
    <property type="match status" value="1"/>
</dbReference>
<dbReference type="SUPFAM" id="SSF54593">
    <property type="entry name" value="Glyoxalase/Bleomycin resistance protein/Dihydroxybiphenyl dioxygenase"/>
    <property type="match status" value="1"/>
</dbReference>
<sequence length="149" mass="16989">MPVHHLEHFLIQPADLEATAAWWCDVLGLEEGPHPEFGFPVKWLYIGEKDVVHLTPGGSDVAEERKRYLGQQSTDVVGTGVVDHVAFRCTNLRHMLAHLREKKVDVKHRRVNDQALYQLFLLDPNGVKVELNFDVDEVNSVEDELLLDD</sequence>
<protein>
    <recommendedName>
        <fullName evidence="1">VOC domain-containing protein</fullName>
    </recommendedName>
</protein>
<dbReference type="InterPro" id="IPR004360">
    <property type="entry name" value="Glyas_Fos-R_dOase_dom"/>
</dbReference>
<dbReference type="AlphaFoldDB" id="A0A381S7K0"/>
<organism evidence="2">
    <name type="scientific">marine metagenome</name>
    <dbReference type="NCBI Taxonomy" id="408172"/>
    <lineage>
        <taxon>unclassified sequences</taxon>
        <taxon>metagenomes</taxon>
        <taxon>ecological metagenomes</taxon>
    </lineage>
</organism>
<feature type="domain" description="VOC" evidence="1">
    <location>
        <begin position="5"/>
        <end position="134"/>
    </location>
</feature>
<dbReference type="InterPro" id="IPR029068">
    <property type="entry name" value="Glyas_Bleomycin-R_OHBP_Dase"/>
</dbReference>
<reference evidence="2" key="1">
    <citation type="submission" date="2018-05" db="EMBL/GenBank/DDBJ databases">
        <authorList>
            <person name="Lanie J.A."/>
            <person name="Ng W.-L."/>
            <person name="Kazmierczak K.M."/>
            <person name="Andrzejewski T.M."/>
            <person name="Davidsen T.M."/>
            <person name="Wayne K.J."/>
            <person name="Tettelin H."/>
            <person name="Glass J.I."/>
            <person name="Rusch D."/>
            <person name="Podicherti R."/>
            <person name="Tsui H.-C.T."/>
            <person name="Winkler M.E."/>
        </authorList>
    </citation>
    <scope>NUCLEOTIDE SEQUENCE</scope>
</reference>
<dbReference type="PROSITE" id="PS51819">
    <property type="entry name" value="VOC"/>
    <property type="match status" value="1"/>
</dbReference>
<dbReference type="Gene3D" id="3.10.180.10">
    <property type="entry name" value="2,3-Dihydroxybiphenyl 1,2-Dioxygenase, domain 1"/>
    <property type="match status" value="1"/>
</dbReference>
<evidence type="ECO:0000313" key="2">
    <source>
        <dbReference type="EMBL" id="SUZ98197.1"/>
    </source>
</evidence>
<accession>A0A381S7K0</accession>
<proteinExistence type="predicted"/>
<name>A0A381S7K0_9ZZZZ</name>
<evidence type="ECO:0000259" key="1">
    <source>
        <dbReference type="PROSITE" id="PS51819"/>
    </source>
</evidence>
<gene>
    <name evidence="2" type="ORF">METZ01_LOCUS51051</name>
</gene>
<dbReference type="EMBL" id="UINC01002581">
    <property type="protein sequence ID" value="SUZ98197.1"/>
    <property type="molecule type" value="Genomic_DNA"/>
</dbReference>